<organism evidence="2 3">
    <name type="scientific">Mycolicibacterium neworleansense</name>
    <dbReference type="NCBI Taxonomy" id="146018"/>
    <lineage>
        <taxon>Bacteria</taxon>
        <taxon>Bacillati</taxon>
        <taxon>Actinomycetota</taxon>
        <taxon>Actinomycetes</taxon>
        <taxon>Mycobacteriales</taxon>
        <taxon>Mycobacteriaceae</taxon>
        <taxon>Mycolicibacterium</taxon>
    </lineage>
</organism>
<dbReference type="STRING" id="146018.BN2156_03226"/>
<protein>
    <submittedName>
        <fullName evidence="2">Membrane protein</fullName>
    </submittedName>
</protein>
<feature type="transmembrane region" description="Helical" evidence="1">
    <location>
        <begin position="20"/>
        <end position="41"/>
    </location>
</feature>
<sequence>MSGNRLPDMLAAMSVFRRYLAFQGMMFVFGIVGPIFLVIYFAAQPDPTLKWMYWAGLFITAADILIALALTASSIKEDRTPTDVRIALTLQHLRQRRDDS</sequence>
<feature type="transmembrane region" description="Helical" evidence="1">
    <location>
        <begin position="53"/>
        <end position="75"/>
    </location>
</feature>
<evidence type="ECO:0000256" key="1">
    <source>
        <dbReference type="SAM" id="Phobius"/>
    </source>
</evidence>
<keyword evidence="1" id="KW-0812">Transmembrane</keyword>
<evidence type="ECO:0000313" key="2">
    <source>
        <dbReference type="EMBL" id="CRZ16359.1"/>
    </source>
</evidence>
<dbReference type="Proteomes" id="UP000199147">
    <property type="component" value="Unassembled WGS sequence"/>
</dbReference>
<dbReference type="AlphaFoldDB" id="A0A0H5S5D9"/>
<proteinExistence type="predicted"/>
<name>A0A0H5S5D9_9MYCO</name>
<keyword evidence="1" id="KW-1133">Transmembrane helix</keyword>
<reference evidence="3" key="1">
    <citation type="submission" date="2015-07" db="EMBL/GenBank/DDBJ databases">
        <authorList>
            <person name="Urmite Genomes"/>
        </authorList>
    </citation>
    <scope>NUCLEOTIDE SEQUENCE [LARGE SCALE GENOMIC DNA]</scope>
    <source>
        <strain evidence="3">type strain: ATCC 49404</strain>
    </source>
</reference>
<keyword evidence="3" id="KW-1185">Reference proteome</keyword>
<dbReference type="EMBL" id="CWKH01000002">
    <property type="protein sequence ID" value="CRZ16359.1"/>
    <property type="molecule type" value="Genomic_DNA"/>
</dbReference>
<keyword evidence="1" id="KW-0472">Membrane</keyword>
<gene>
    <name evidence="2" type="ORF">BN2156_03226</name>
</gene>
<evidence type="ECO:0000313" key="3">
    <source>
        <dbReference type="Proteomes" id="UP000199147"/>
    </source>
</evidence>
<accession>A0A0H5S5D9</accession>